<evidence type="ECO:0000256" key="6">
    <source>
        <dbReference type="SAM" id="Phobius"/>
    </source>
</evidence>
<evidence type="ECO:0000256" key="3">
    <source>
        <dbReference type="ARBA" id="ARBA00022989"/>
    </source>
</evidence>
<proteinExistence type="predicted"/>
<dbReference type="RefSeq" id="WP_342745205.1">
    <property type="nucleotide sequence ID" value="NZ_FSRL01000001.1"/>
</dbReference>
<feature type="transmembrane region" description="Helical" evidence="6">
    <location>
        <begin position="47"/>
        <end position="69"/>
    </location>
</feature>
<dbReference type="Proteomes" id="UP000184932">
    <property type="component" value="Unassembled WGS sequence"/>
</dbReference>
<evidence type="ECO:0000256" key="2">
    <source>
        <dbReference type="ARBA" id="ARBA00022692"/>
    </source>
</evidence>
<keyword evidence="1" id="KW-1003">Cell membrane</keyword>
<feature type="domain" description="Lipopolysaccharide assembly protein A" evidence="7">
    <location>
        <begin position="24"/>
        <end position="96"/>
    </location>
</feature>
<dbReference type="STRING" id="1217970.SAMN05444002_2587"/>
<keyword evidence="9" id="KW-1185">Reference proteome</keyword>
<name>A0A1N6GL38_9RHOB</name>
<feature type="coiled-coil region" evidence="5">
    <location>
        <begin position="78"/>
        <end position="108"/>
    </location>
</feature>
<accession>A0A1N6GL38</accession>
<dbReference type="AlphaFoldDB" id="A0A1N6GL38"/>
<evidence type="ECO:0000313" key="9">
    <source>
        <dbReference type="Proteomes" id="UP000184932"/>
    </source>
</evidence>
<gene>
    <name evidence="8" type="ORF">SAMN05444002_2587</name>
</gene>
<keyword evidence="4 6" id="KW-0472">Membrane</keyword>
<evidence type="ECO:0000259" key="7">
    <source>
        <dbReference type="Pfam" id="PF06305"/>
    </source>
</evidence>
<sequence length="119" mass="13506">MIRYLRWGFLALLAIVLITLALANREPVTLKLLPGELADLVGVPYQITVPLFISLFGMIALGILVGFVWEWFREHKHRAEAARQAKEARRAKKELDAVKRETGQEQDEVLALLDDRRAG</sequence>
<dbReference type="EMBL" id="FSRL01000001">
    <property type="protein sequence ID" value="SIO08229.1"/>
    <property type="molecule type" value="Genomic_DNA"/>
</dbReference>
<dbReference type="InterPro" id="IPR010445">
    <property type="entry name" value="LapA_dom"/>
</dbReference>
<organism evidence="8 9">
    <name type="scientific">Vannielia litorea</name>
    <dbReference type="NCBI Taxonomy" id="1217970"/>
    <lineage>
        <taxon>Bacteria</taxon>
        <taxon>Pseudomonadati</taxon>
        <taxon>Pseudomonadota</taxon>
        <taxon>Alphaproteobacteria</taxon>
        <taxon>Rhodobacterales</taxon>
        <taxon>Paracoccaceae</taxon>
        <taxon>Vannielia</taxon>
    </lineage>
</organism>
<dbReference type="Pfam" id="PF06305">
    <property type="entry name" value="LapA_dom"/>
    <property type="match status" value="1"/>
</dbReference>
<evidence type="ECO:0000313" key="8">
    <source>
        <dbReference type="EMBL" id="SIO08229.1"/>
    </source>
</evidence>
<keyword evidence="3 6" id="KW-1133">Transmembrane helix</keyword>
<reference evidence="9" key="1">
    <citation type="submission" date="2016-11" db="EMBL/GenBank/DDBJ databases">
        <authorList>
            <person name="Varghese N."/>
            <person name="Submissions S."/>
        </authorList>
    </citation>
    <scope>NUCLEOTIDE SEQUENCE [LARGE SCALE GENOMIC DNA]</scope>
    <source>
        <strain evidence="9">DSM 29440</strain>
    </source>
</reference>
<keyword evidence="2 6" id="KW-0812">Transmembrane</keyword>
<dbReference type="GO" id="GO:0005886">
    <property type="term" value="C:plasma membrane"/>
    <property type="evidence" value="ECO:0007669"/>
    <property type="project" value="InterPro"/>
</dbReference>
<evidence type="ECO:0000256" key="4">
    <source>
        <dbReference type="ARBA" id="ARBA00023136"/>
    </source>
</evidence>
<evidence type="ECO:0000256" key="5">
    <source>
        <dbReference type="SAM" id="Coils"/>
    </source>
</evidence>
<evidence type="ECO:0000256" key="1">
    <source>
        <dbReference type="ARBA" id="ARBA00022475"/>
    </source>
</evidence>
<protein>
    <recommendedName>
        <fullName evidence="7">Lipopolysaccharide assembly protein A domain-containing protein</fullName>
    </recommendedName>
</protein>
<keyword evidence="5" id="KW-0175">Coiled coil</keyword>